<gene>
    <name evidence="3" type="ORF">QE152_g31972</name>
</gene>
<evidence type="ECO:0000313" key="3">
    <source>
        <dbReference type="EMBL" id="KAK9696315.1"/>
    </source>
</evidence>
<dbReference type="AlphaFoldDB" id="A0AAW1J0W6"/>
<sequence>MMKSFVIFLVVAILAFTSVNVNVAAECPKICTLIYSPVCGQDATGRTTTFGSMCQYEAHNCNNPTRGWRILKTGECPDILI</sequence>
<name>A0AAW1J0W6_POPJA</name>
<evidence type="ECO:0000256" key="1">
    <source>
        <dbReference type="SAM" id="SignalP"/>
    </source>
</evidence>
<proteinExistence type="predicted"/>
<dbReference type="Proteomes" id="UP001458880">
    <property type="component" value="Unassembled WGS sequence"/>
</dbReference>
<dbReference type="PROSITE" id="PS51465">
    <property type="entry name" value="KAZAL_2"/>
    <property type="match status" value="1"/>
</dbReference>
<protein>
    <submittedName>
        <fullName evidence="3">Kazal-type serine protease inhibitor domain</fullName>
    </submittedName>
</protein>
<keyword evidence="3" id="KW-0722">Serine protease inhibitor</keyword>
<evidence type="ECO:0000313" key="4">
    <source>
        <dbReference type="Proteomes" id="UP001458880"/>
    </source>
</evidence>
<evidence type="ECO:0000259" key="2">
    <source>
        <dbReference type="PROSITE" id="PS51465"/>
    </source>
</evidence>
<dbReference type="SUPFAM" id="SSF100895">
    <property type="entry name" value="Kazal-type serine protease inhibitors"/>
    <property type="match status" value="1"/>
</dbReference>
<reference evidence="3 4" key="1">
    <citation type="journal article" date="2024" name="BMC Genomics">
        <title>De novo assembly and annotation of Popillia japonica's genome with initial clues to its potential as an invasive pest.</title>
        <authorList>
            <person name="Cucini C."/>
            <person name="Boschi S."/>
            <person name="Funari R."/>
            <person name="Cardaioli E."/>
            <person name="Iannotti N."/>
            <person name="Marturano G."/>
            <person name="Paoli F."/>
            <person name="Bruttini M."/>
            <person name="Carapelli A."/>
            <person name="Frati F."/>
            <person name="Nardi F."/>
        </authorList>
    </citation>
    <scope>NUCLEOTIDE SEQUENCE [LARGE SCALE GENOMIC DNA]</scope>
    <source>
        <strain evidence="3">DMR45628</strain>
    </source>
</reference>
<keyword evidence="3" id="KW-0646">Protease inhibitor</keyword>
<organism evidence="3 4">
    <name type="scientific">Popillia japonica</name>
    <name type="common">Japanese beetle</name>
    <dbReference type="NCBI Taxonomy" id="7064"/>
    <lineage>
        <taxon>Eukaryota</taxon>
        <taxon>Metazoa</taxon>
        <taxon>Ecdysozoa</taxon>
        <taxon>Arthropoda</taxon>
        <taxon>Hexapoda</taxon>
        <taxon>Insecta</taxon>
        <taxon>Pterygota</taxon>
        <taxon>Neoptera</taxon>
        <taxon>Endopterygota</taxon>
        <taxon>Coleoptera</taxon>
        <taxon>Polyphaga</taxon>
        <taxon>Scarabaeiformia</taxon>
        <taxon>Scarabaeidae</taxon>
        <taxon>Rutelinae</taxon>
        <taxon>Popillia</taxon>
    </lineage>
</organism>
<keyword evidence="1" id="KW-0732">Signal</keyword>
<feature type="signal peptide" evidence="1">
    <location>
        <begin position="1"/>
        <end position="24"/>
    </location>
</feature>
<dbReference type="Gene3D" id="3.30.60.30">
    <property type="match status" value="1"/>
</dbReference>
<dbReference type="SMART" id="SM00280">
    <property type="entry name" value="KAZAL"/>
    <property type="match status" value="1"/>
</dbReference>
<feature type="domain" description="Kazal-like" evidence="2">
    <location>
        <begin position="21"/>
        <end position="78"/>
    </location>
</feature>
<keyword evidence="4" id="KW-1185">Reference proteome</keyword>
<comment type="caution">
    <text evidence="3">The sequence shown here is derived from an EMBL/GenBank/DDBJ whole genome shotgun (WGS) entry which is preliminary data.</text>
</comment>
<feature type="chain" id="PRO_5043418746" evidence="1">
    <location>
        <begin position="25"/>
        <end position="81"/>
    </location>
</feature>
<dbReference type="GO" id="GO:0004867">
    <property type="term" value="F:serine-type endopeptidase inhibitor activity"/>
    <property type="evidence" value="ECO:0007669"/>
    <property type="project" value="UniProtKB-KW"/>
</dbReference>
<dbReference type="InterPro" id="IPR036058">
    <property type="entry name" value="Kazal_dom_sf"/>
</dbReference>
<dbReference type="InterPro" id="IPR002350">
    <property type="entry name" value="Kazal_dom"/>
</dbReference>
<accession>A0AAW1J0W6</accession>
<dbReference type="Pfam" id="PF07648">
    <property type="entry name" value="Kazal_2"/>
    <property type="match status" value="1"/>
</dbReference>
<dbReference type="EMBL" id="JASPKY010000454">
    <property type="protein sequence ID" value="KAK9696315.1"/>
    <property type="molecule type" value="Genomic_DNA"/>
</dbReference>